<feature type="DNA-binding region" description="H-T-H motif" evidence="4">
    <location>
        <begin position="29"/>
        <end position="48"/>
    </location>
</feature>
<dbReference type="PROSITE" id="PS50977">
    <property type="entry name" value="HTH_TETR_2"/>
    <property type="match status" value="1"/>
</dbReference>
<keyword evidence="7" id="KW-1185">Reference proteome</keyword>
<dbReference type="Gene3D" id="1.10.357.10">
    <property type="entry name" value="Tetracycline Repressor, domain 2"/>
    <property type="match status" value="1"/>
</dbReference>
<dbReference type="eggNOG" id="COG1309">
    <property type="taxonomic scope" value="Bacteria"/>
</dbReference>
<dbReference type="RefSeq" id="WP_004511817.1">
    <property type="nucleotide sequence ID" value="NC_007517.1"/>
</dbReference>
<dbReference type="AlphaFoldDB" id="Q39SB1"/>
<gene>
    <name evidence="6" type="ordered locus">Gmet_2645</name>
</gene>
<dbReference type="EMBL" id="CP000148">
    <property type="protein sequence ID" value="ABB32863.1"/>
    <property type="molecule type" value="Genomic_DNA"/>
</dbReference>
<sequence length="194" mass="21092">MKSKGEETRSRILDTATDLIHRKGFGATSINDLLEATNIKKGCLYFHFPGKDALGLAVLEKMRDDFLDVLETSLAGTTPGECLDNFFATVADVHKGRGFVGGCIFGNTALEMGDTDNRLVAIIRQVFKTWLGKLKTVIAAAQNSGEVRNDIPADILACQMLAAIEGGIMLSRLEKDEKPLCDALGALRTMMRVK</sequence>
<dbReference type="GO" id="GO:0003677">
    <property type="term" value="F:DNA binding"/>
    <property type="evidence" value="ECO:0007669"/>
    <property type="project" value="UniProtKB-UniRule"/>
</dbReference>
<evidence type="ECO:0000313" key="6">
    <source>
        <dbReference type="EMBL" id="ABB32863.1"/>
    </source>
</evidence>
<reference evidence="6 7" key="2">
    <citation type="journal article" date="2009" name="BMC Microbiol.">
        <title>The genome sequence of Geobacter metallireducens: features of metabolism, physiology and regulation common and dissimilar to Geobacter sulfurreducens.</title>
        <authorList>
            <person name="Aklujkar M."/>
            <person name="Krushkal J."/>
            <person name="DiBartolo G."/>
            <person name="Lapidus A."/>
            <person name="Land M.L."/>
            <person name="Lovley D.R."/>
        </authorList>
    </citation>
    <scope>NUCLEOTIDE SEQUENCE [LARGE SCALE GENOMIC DNA]</scope>
    <source>
        <strain evidence="7">ATCC 53774 / DSM 7210 / GS-15</strain>
    </source>
</reference>
<evidence type="ECO:0000256" key="1">
    <source>
        <dbReference type="ARBA" id="ARBA00023015"/>
    </source>
</evidence>
<evidence type="ECO:0000256" key="2">
    <source>
        <dbReference type="ARBA" id="ARBA00023125"/>
    </source>
</evidence>
<feature type="domain" description="HTH tetR-type" evidence="5">
    <location>
        <begin position="6"/>
        <end position="66"/>
    </location>
</feature>
<keyword evidence="2 4" id="KW-0238">DNA-binding</keyword>
<reference evidence="6 7" key="1">
    <citation type="submission" date="2005-10" db="EMBL/GenBank/DDBJ databases">
        <title>Complete sequence of Geobacter metallireducens GS-15.</title>
        <authorList>
            <consortium name="US DOE Joint Genome Institute"/>
            <person name="Copeland A."/>
            <person name="Lucas S."/>
            <person name="Lapidus A."/>
            <person name="Barry K."/>
            <person name="Detter J.C."/>
            <person name="Glavina T."/>
            <person name="Hammon N."/>
            <person name="Israni S."/>
            <person name="Pitluck S."/>
            <person name="Di Bartolo G."/>
            <person name="Chain P."/>
            <person name="Schmutz J."/>
            <person name="Larimer F."/>
            <person name="Land M."/>
            <person name="Kyrpides N."/>
            <person name="Ivanova N."/>
            <person name="Richardson P."/>
        </authorList>
    </citation>
    <scope>NUCLEOTIDE SEQUENCE [LARGE SCALE GENOMIC DNA]</scope>
    <source>
        <strain evidence="7">ATCC 53774 / DSM 7210 / GS-15</strain>
    </source>
</reference>
<dbReference type="KEGG" id="gme:Gmet_2645"/>
<dbReference type="SUPFAM" id="SSF48498">
    <property type="entry name" value="Tetracyclin repressor-like, C-terminal domain"/>
    <property type="match status" value="1"/>
</dbReference>
<dbReference type="PRINTS" id="PR00455">
    <property type="entry name" value="HTHTETR"/>
</dbReference>
<evidence type="ECO:0000259" key="5">
    <source>
        <dbReference type="PROSITE" id="PS50977"/>
    </source>
</evidence>
<dbReference type="PANTHER" id="PTHR47506">
    <property type="entry name" value="TRANSCRIPTIONAL REGULATORY PROTEIN"/>
    <property type="match status" value="1"/>
</dbReference>
<proteinExistence type="predicted"/>
<dbReference type="InterPro" id="IPR001647">
    <property type="entry name" value="HTH_TetR"/>
</dbReference>
<evidence type="ECO:0000313" key="7">
    <source>
        <dbReference type="Proteomes" id="UP000007073"/>
    </source>
</evidence>
<keyword evidence="3" id="KW-0804">Transcription</keyword>
<protein>
    <submittedName>
        <fullName evidence="6">Transcriptional regulator, TetR family</fullName>
    </submittedName>
</protein>
<name>Q39SB1_GEOMG</name>
<evidence type="ECO:0000256" key="4">
    <source>
        <dbReference type="PROSITE-ProRule" id="PRU00335"/>
    </source>
</evidence>
<accession>Q39SB1</accession>
<evidence type="ECO:0000256" key="3">
    <source>
        <dbReference type="ARBA" id="ARBA00023163"/>
    </source>
</evidence>
<dbReference type="Pfam" id="PF00440">
    <property type="entry name" value="TetR_N"/>
    <property type="match status" value="1"/>
</dbReference>
<dbReference type="Proteomes" id="UP000007073">
    <property type="component" value="Chromosome"/>
</dbReference>
<dbReference type="InterPro" id="IPR011075">
    <property type="entry name" value="TetR_C"/>
</dbReference>
<keyword evidence="1" id="KW-0805">Transcription regulation</keyword>
<dbReference type="Pfam" id="PF16925">
    <property type="entry name" value="TetR_C_13"/>
    <property type="match status" value="1"/>
</dbReference>
<dbReference type="InterPro" id="IPR009057">
    <property type="entry name" value="Homeodomain-like_sf"/>
</dbReference>
<organism evidence="6 7">
    <name type="scientific">Geobacter metallireducens (strain ATCC 53774 / DSM 7210 / GS-15)</name>
    <dbReference type="NCBI Taxonomy" id="269799"/>
    <lineage>
        <taxon>Bacteria</taxon>
        <taxon>Pseudomonadati</taxon>
        <taxon>Thermodesulfobacteriota</taxon>
        <taxon>Desulfuromonadia</taxon>
        <taxon>Geobacterales</taxon>
        <taxon>Geobacteraceae</taxon>
        <taxon>Geobacter</taxon>
    </lineage>
</organism>
<dbReference type="InterPro" id="IPR036271">
    <property type="entry name" value="Tet_transcr_reg_TetR-rel_C_sf"/>
</dbReference>
<dbReference type="SUPFAM" id="SSF46689">
    <property type="entry name" value="Homeodomain-like"/>
    <property type="match status" value="1"/>
</dbReference>
<dbReference type="STRING" id="269799.Gmet_2645"/>
<dbReference type="HOGENOM" id="CLU_069356_28_1_7"/>
<dbReference type="PANTHER" id="PTHR47506:SF3">
    <property type="entry name" value="HTH-TYPE TRANSCRIPTIONAL REGULATOR LMRA"/>
    <property type="match status" value="1"/>
</dbReference>